<evidence type="ECO:0000313" key="2">
    <source>
        <dbReference type="Proteomes" id="UP001195483"/>
    </source>
</evidence>
<reference evidence="1" key="2">
    <citation type="journal article" date="2021" name="Genome Biol. Evol.">
        <title>Developing a high-quality reference genome for a parasitic bivalve with doubly uniparental inheritance (Bivalvia: Unionida).</title>
        <authorList>
            <person name="Smith C.H."/>
        </authorList>
    </citation>
    <scope>NUCLEOTIDE SEQUENCE</scope>
    <source>
        <strain evidence="1">CHS0354</strain>
        <tissue evidence="1">Mantle</tissue>
    </source>
</reference>
<reference evidence="1" key="3">
    <citation type="submission" date="2023-05" db="EMBL/GenBank/DDBJ databases">
        <authorList>
            <person name="Smith C.H."/>
        </authorList>
    </citation>
    <scope>NUCLEOTIDE SEQUENCE</scope>
    <source>
        <strain evidence="1">CHS0354</strain>
        <tissue evidence="1">Mantle</tissue>
    </source>
</reference>
<accession>A0AAE0TJY5</accession>
<feature type="non-terminal residue" evidence="1">
    <location>
        <position position="1"/>
    </location>
</feature>
<protein>
    <submittedName>
        <fullName evidence="1">Uncharacterized protein</fullName>
    </submittedName>
</protein>
<keyword evidence="2" id="KW-1185">Reference proteome</keyword>
<dbReference type="AlphaFoldDB" id="A0AAE0TJY5"/>
<name>A0AAE0TJY5_9BIVA</name>
<gene>
    <name evidence="1" type="ORF">CHS0354_021303</name>
</gene>
<organism evidence="1 2">
    <name type="scientific">Potamilus streckersoni</name>
    <dbReference type="NCBI Taxonomy" id="2493646"/>
    <lineage>
        <taxon>Eukaryota</taxon>
        <taxon>Metazoa</taxon>
        <taxon>Spiralia</taxon>
        <taxon>Lophotrochozoa</taxon>
        <taxon>Mollusca</taxon>
        <taxon>Bivalvia</taxon>
        <taxon>Autobranchia</taxon>
        <taxon>Heteroconchia</taxon>
        <taxon>Palaeoheterodonta</taxon>
        <taxon>Unionida</taxon>
        <taxon>Unionoidea</taxon>
        <taxon>Unionidae</taxon>
        <taxon>Ambleminae</taxon>
        <taxon>Lampsilini</taxon>
        <taxon>Potamilus</taxon>
    </lineage>
</organism>
<evidence type="ECO:0000313" key="1">
    <source>
        <dbReference type="EMBL" id="KAK3611872.1"/>
    </source>
</evidence>
<dbReference type="EMBL" id="JAEAOA010001311">
    <property type="protein sequence ID" value="KAK3611872.1"/>
    <property type="molecule type" value="Genomic_DNA"/>
</dbReference>
<comment type="caution">
    <text evidence="1">The sequence shown here is derived from an EMBL/GenBank/DDBJ whole genome shotgun (WGS) entry which is preliminary data.</text>
</comment>
<reference evidence="1" key="1">
    <citation type="journal article" date="2021" name="Genome Biol. Evol.">
        <title>A High-Quality Reference Genome for a Parasitic Bivalve with Doubly Uniparental Inheritance (Bivalvia: Unionida).</title>
        <authorList>
            <person name="Smith C.H."/>
        </authorList>
    </citation>
    <scope>NUCLEOTIDE SEQUENCE</scope>
    <source>
        <strain evidence="1">CHS0354</strain>
    </source>
</reference>
<proteinExistence type="predicted"/>
<sequence>VEFLNHLNLLPHSHLRVVRKRRLRSVLFQQEMDHTQDPGRSQPGRILSNGFGPICSIVVPIQSWKELHEI</sequence>
<dbReference type="Proteomes" id="UP001195483">
    <property type="component" value="Unassembled WGS sequence"/>
</dbReference>